<dbReference type="Proteomes" id="UP001328107">
    <property type="component" value="Unassembled WGS sequence"/>
</dbReference>
<dbReference type="EMBL" id="BTRK01000004">
    <property type="protein sequence ID" value="GMR49913.1"/>
    <property type="molecule type" value="Genomic_DNA"/>
</dbReference>
<dbReference type="PANTHER" id="PTHR47520:SF13">
    <property type="entry name" value="PROTEIN CBG10012"/>
    <property type="match status" value="1"/>
</dbReference>
<keyword evidence="3" id="KW-1185">Reference proteome</keyword>
<evidence type="ECO:0000313" key="2">
    <source>
        <dbReference type="EMBL" id="GMR49913.1"/>
    </source>
</evidence>
<keyword evidence="1" id="KW-0472">Membrane</keyword>
<protein>
    <recommendedName>
        <fullName evidence="4">CX domain-containing protein</fullName>
    </recommendedName>
</protein>
<gene>
    <name evidence="2" type="ORF">PMAYCL1PPCAC_20108</name>
</gene>
<proteinExistence type="predicted"/>
<feature type="transmembrane region" description="Helical" evidence="1">
    <location>
        <begin position="200"/>
        <end position="222"/>
    </location>
</feature>
<feature type="non-terminal residue" evidence="2">
    <location>
        <position position="1"/>
    </location>
</feature>
<evidence type="ECO:0000256" key="1">
    <source>
        <dbReference type="SAM" id="Phobius"/>
    </source>
</evidence>
<evidence type="ECO:0000313" key="3">
    <source>
        <dbReference type="Proteomes" id="UP001328107"/>
    </source>
</evidence>
<accession>A0AAN5CSK5</accession>
<organism evidence="2 3">
    <name type="scientific">Pristionchus mayeri</name>
    <dbReference type="NCBI Taxonomy" id="1317129"/>
    <lineage>
        <taxon>Eukaryota</taxon>
        <taxon>Metazoa</taxon>
        <taxon>Ecdysozoa</taxon>
        <taxon>Nematoda</taxon>
        <taxon>Chromadorea</taxon>
        <taxon>Rhabditida</taxon>
        <taxon>Rhabditina</taxon>
        <taxon>Diplogasteromorpha</taxon>
        <taxon>Diplogasteroidea</taxon>
        <taxon>Neodiplogasteridae</taxon>
        <taxon>Pristionchus</taxon>
    </lineage>
</organism>
<name>A0AAN5CSK5_9BILA</name>
<dbReference type="AlphaFoldDB" id="A0AAN5CSK5"/>
<sequence length="226" mass="25274">SGTGYYGDTSAVKSTSMNRYAGGYATVNVWYFRGGGAGKESDEPLINSSTIYNSLFNKDAFASTFTPWTGDAPIFQHQINPWNFSLSKLEFMKIPLKVADVSRPVSIDNGSLLYFWSNSSLPRREAGTCHRYTSTNEDREFTVCDLNKKDRCAANISDLPHLAPFQFLSIDGEPLTQFSWMCKEGQVCCAWECCDPVNDWLTFFIISLVVIFALFGCAVWFVSACI</sequence>
<keyword evidence="1" id="KW-0812">Transmembrane</keyword>
<keyword evidence="1" id="KW-1133">Transmembrane helix</keyword>
<reference evidence="3" key="1">
    <citation type="submission" date="2022-10" db="EMBL/GenBank/DDBJ databases">
        <title>Genome assembly of Pristionchus species.</title>
        <authorList>
            <person name="Yoshida K."/>
            <person name="Sommer R.J."/>
        </authorList>
    </citation>
    <scope>NUCLEOTIDE SEQUENCE [LARGE SCALE GENOMIC DNA]</scope>
    <source>
        <strain evidence="3">RS5460</strain>
    </source>
</reference>
<evidence type="ECO:0008006" key="4">
    <source>
        <dbReference type="Google" id="ProtNLM"/>
    </source>
</evidence>
<comment type="caution">
    <text evidence="2">The sequence shown here is derived from an EMBL/GenBank/DDBJ whole genome shotgun (WGS) entry which is preliminary data.</text>
</comment>
<dbReference type="PANTHER" id="PTHR47520">
    <property type="entry name" value="CX DOMAIN-CONTAINING PROTEIN-RELATED"/>
    <property type="match status" value="1"/>
</dbReference>